<proteinExistence type="predicted"/>
<keyword evidence="1" id="KW-1133">Transmembrane helix</keyword>
<evidence type="ECO:0000256" key="1">
    <source>
        <dbReference type="SAM" id="Phobius"/>
    </source>
</evidence>
<comment type="caution">
    <text evidence="2">The sequence shown here is derived from an EMBL/GenBank/DDBJ whole genome shotgun (WGS) entry which is preliminary data.</text>
</comment>
<evidence type="ECO:0008006" key="4">
    <source>
        <dbReference type="Google" id="ProtNLM"/>
    </source>
</evidence>
<dbReference type="Proteomes" id="UP000179812">
    <property type="component" value="Unassembled WGS sequence"/>
</dbReference>
<evidence type="ECO:0000313" key="2">
    <source>
        <dbReference type="EMBL" id="OGL57394.1"/>
    </source>
</evidence>
<keyword evidence="1" id="KW-0472">Membrane</keyword>
<feature type="transmembrane region" description="Helical" evidence="1">
    <location>
        <begin position="48"/>
        <end position="67"/>
    </location>
</feature>
<reference evidence="2 3" key="1">
    <citation type="journal article" date="2016" name="Nat. Commun.">
        <title>Thousands of microbial genomes shed light on interconnected biogeochemical processes in an aquifer system.</title>
        <authorList>
            <person name="Anantharaman K."/>
            <person name="Brown C.T."/>
            <person name="Hug L.A."/>
            <person name="Sharon I."/>
            <person name="Castelle C.J."/>
            <person name="Probst A.J."/>
            <person name="Thomas B.C."/>
            <person name="Singh A."/>
            <person name="Wilkins M.J."/>
            <person name="Karaoz U."/>
            <person name="Brodie E.L."/>
            <person name="Williams K.H."/>
            <person name="Hubbard S.S."/>
            <person name="Banfield J.F."/>
        </authorList>
    </citation>
    <scope>NUCLEOTIDE SEQUENCE [LARGE SCALE GENOMIC DNA]</scope>
</reference>
<dbReference type="AlphaFoldDB" id="A0A1F7SW50"/>
<gene>
    <name evidence="2" type="ORF">A2367_01680</name>
</gene>
<keyword evidence="1" id="KW-0812">Transmembrane</keyword>
<evidence type="ECO:0000313" key="3">
    <source>
        <dbReference type="Proteomes" id="UP000179812"/>
    </source>
</evidence>
<feature type="transmembrane region" description="Helical" evidence="1">
    <location>
        <begin position="79"/>
        <end position="99"/>
    </location>
</feature>
<protein>
    <recommendedName>
        <fullName evidence="4">YggT family protein</fullName>
    </recommendedName>
</protein>
<name>A0A1F7SW50_9BACT</name>
<dbReference type="EMBL" id="MGDL01000015">
    <property type="protein sequence ID" value="OGL57394.1"/>
    <property type="molecule type" value="Genomic_DNA"/>
</dbReference>
<sequence length="109" mass="12121">MLTTQVKTGASNRETIEYAIYFLFGFLEILLGIRLLLKLTGANVASGFVRFIYGITGIFVLPFQGIFRQAYVSGSVFEPSTLVAIFVYMLLAWGIVKLIRISSGEKQES</sequence>
<accession>A0A1F7SW50</accession>
<organism evidence="2 3">
    <name type="scientific">Candidatus Shapirobacteria bacterium RIFOXYB1_FULL_38_38</name>
    <dbReference type="NCBI Taxonomy" id="1802151"/>
    <lineage>
        <taxon>Bacteria</taxon>
        <taxon>Candidatus Shapironibacteriota</taxon>
    </lineage>
</organism>
<feature type="transmembrane region" description="Helical" evidence="1">
    <location>
        <begin position="18"/>
        <end position="36"/>
    </location>
</feature>